<organism evidence="1 2">
    <name type="scientific">Prosthecodimorpha staleyi</name>
    <dbReference type="NCBI Taxonomy" id="2840188"/>
    <lineage>
        <taxon>Bacteria</taxon>
        <taxon>Pseudomonadati</taxon>
        <taxon>Pseudomonadota</taxon>
        <taxon>Alphaproteobacteria</taxon>
        <taxon>Hyphomicrobiales</taxon>
        <taxon>Ancalomicrobiaceae</taxon>
        <taxon>Prosthecodimorpha</taxon>
    </lineage>
</organism>
<evidence type="ECO:0000313" key="2">
    <source>
        <dbReference type="Proteomes" id="UP000766595"/>
    </source>
</evidence>
<dbReference type="PANTHER" id="PTHR35861">
    <property type="match status" value="1"/>
</dbReference>
<name>A0A947DC78_9HYPH</name>
<comment type="caution">
    <text evidence="1">The sequence shown here is derived from an EMBL/GenBank/DDBJ whole genome shotgun (WGS) entry which is preliminary data.</text>
</comment>
<proteinExistence type="predicted"/>
<gene>
    <name evidence="1" type="ORF">KL771_27870</name>
</gene>
<dbReference type="Proteomes" id="UP000766595">
    <property type="component" value="Unassembled WGS sequence"/>
</dbReference>
<reference evidence="1 2" key="1">
    <citation type="submission" date="2021-06" db="EMBL/GenBank/DDBJ databases">
        <authorList>
            <person name="Grouzdev D.S."/>
            <person name="Koziaeva V."/>
        </authorList>
    </citation>
    <scope>NUCLEOTIDE SEQUENCE [LARGE SCALE GENOMIC DNA]</scope>
    <source>
        <strain evidence="1 2">22</strain>
    </source>
</reference>
<evidence type="ECO:0000313" key="1">
    <source>
        <dbReference type="EMBL" id="MBT9293302.1"/>
    </source>
</evidence>
<dbReference type="EMBL" id="JAHHZF010000029">
    <property type="protein sequence ID" value="MBT9293302.1"/>
    <property type="molecule type" value="Genomic_DNA"/>
</dbReference>
<dbReference type="Gene3D" id="3.40.50.11780">
    <property type="match status" value="1"/>
</dbReference>
<keyword evidence="2" id="KW-1185">Reference proteome</keyword>
<dbReference type="RefSeq" id="WP_261971789.1">
    <property type="nucleotide sequence ID" value="NZ_JAHHZF010000029.1"/>
</dbReference>
<accession>A0A947DC78</accession>
<dbReference type="InterPro" id="IPR052042">
    <property type="entry name" value="Tail_sheath_structural"/>
</dbReference>
<dbReference type="PANTHER" id="PTHR35861:SF1">
    <property type="entry name" value="PHAGE TAIL SHEATH PROTEIN"/>
    <property type="match status" value="1"/>
</dbReference>
<protein>
    <submittedName>
        <fullName evidence="1">Phage tail sheath family protein</fullName>
    </submittedName>
</protein>
<sequence length="418" mass="45069">MSATSPFVGVRVFSDLSQTIASIDTRDSTVIGMCLPAPLADNVAYPLNEPVRLATDNPEAIEALGAGLARDTVNQIMSEGIHTDIAFVRVAHSTLTDPAAKLAAEIGSIVGSAGAKTGIWALLEAKDELKIEPGLILAPGYTAGRPDDAANPVITAMDAVCSRIIDCMAVVDAPSTNREAAAEHAADFATSLNIIDCYPNVRVYLDGASVIRPMSPHVAAAIVRRDKEVGTPFKAAWNRPLKGILGPSQRVTYRDGDTATDGNYLPQNGLATVIEGKLLWAPFSTATDPTVRSYRSIKRIRTRRSIEKALSRALRGYLSEDLGPHLVTLITRSLSEACEERKAFGALVDYEILWSRSLNTVTTLRDGILRLKLRFEETPDLVDLQIFSEPQPEAFEVLQDSIAQAIQRLGNPNVRAVA</sequence>
<dbReference type="AlphaFoldDB" id="A0A947DC78"/>